<reference evidence="2" key="1">
    <citation type="journal article" date="2022" name="Int. J. Mol. Sci.">
        <title>Draft Genome of Tanacetum Coccineum: Genomic Comparison of Closely Related Tanacetum-Family Plants.</title>
        <authorList>
            <person name="Yamashiro T."/>
            <person name="Shiraishi A."/>
            <person name="Nakayama K."/>
            <person name="Satake H."/>
        </authorList>
    </citation>
    <scope>NUCLEOTIDE SEQUENCE</scope>
</reference>
<feature type="compositionally biased region" description="Basic and acidic residues" evidence="1">
    <location>
        <begin position="221"/>
        <end position="230"/>
    </location>
</feature>
<dbReference type="Proteomes" id="UP001151760">
    <property type="component" value="Unassembled WGS sequence"/>
</dbReference>
<evidence type="ECO:0000313" key="2">
    <source>
        <dbReference type="EMBL" id="GJT42914.1"/>
    </source>
</evidence>
<dbReference type="InterPro" id="IPR035979">
    <property type="entry name" value="RBD_domain_sf"/>
</dbReference>
<organism evidence="2 3">
    <name type="scientific">Tanacetum coccineum</name>
    <dbReference type="NCBI Taxonomy" id="301880"/>
    <lineage>
        <taxon>Eukaryota</taxon>
        <taxon>Viridiplantae</taxon>
        <taxon>Streptophyta</taxon>
        <taxon>Embryophyta</taxon>
        <taxon>Tracheophyta</taxon>
        <taxon>Spermatophyta</taxon>
        <taxon>Magnoliopsida</taxon>
        <taxon>eudicotyledons</taxon>
        <taxon>Gunneridae</taxon>
        <taxon>Pentapetalae</taxon>
        <taxon>asterids</taxon>
        <taxon>campanulids</taxon>
        <taxon>Asterales</taxon>
        <taxon>Asteraceae</taxon>
        <taxon>Asteroideae</taxon>
        <taxon>Anthemideae</taxon>
        <taxon>Anthemidinae</taxon>
        <taxon>Tanacetum</taxon>
    </lineage>
</organism>
<sequence length="415" mass="47842">MGHRRSKDEVQKISTSIFVTNFPDQFYAKDLWKVCNQYENVIDAFIPNRRSKSRKRDIVIPNVEEENKPAIVLDEMCVNQQDYSTSLMGKVQEFGSLTNLKVVLANEGFDNIKLKYMGGYWVMINFQTQTSKEKFKANVGIGSWFSQLQQASNVFHIDERVIWVDIEGIPLKVWTKNTFNRISSKWDDLLHVEDQDEVFGWILDFVEDDEEESDSDDEIRDEGLHDESVDKHKYATVEGESDVEEVSETIFKNEQSQAHKEDDLNIRQKDIRSKDPFNIYDLLNKKQDSIIGGSSSDDSLKYPLRFTPTAATEVQSNACNKAEMEGGERLRNIHDEKVAPEVKKTCPLSNPKEDKEESIRSCHFKKAELQRLGGSMLQLMEDLVKVGLTMGYNMEGCLKNTEEIIDSQRVNENHR</sequence>
<proteinExistence type="predicted"/>
<feature type="region of interest" description="Disordered" evidence="1">
    <location>
        <begin position="210"/>
        <end position="230"/>
    </location>
</feature>
<protein>
    <submittedName>
        <fullName evidence="2">Nucleotide-binding alpha-beta plait domain-containing protein</fullName>
    </submittedName>
</protein>
<accession>A0ABQ5E0P4</accession>
<feature type="compositionally biased region" description="Acidic residues" evidence="1">
    <location>
        <begin position="210"/>
        <end position="220"/>
    </location>
</feature>
<reference evidence="2" key="2">
    <citation type="submission" date="2022-01" db="EMBL/GenBank/DDBJ databases">
        <authorList>
            <person name="Yamashiro T."/>
            <person name="Shiraishi A."/>
            <person name="Satake H."/>
            <person name="Nakayama K."/>
        </authorList>
    </citation>
    <scope>NUCLEOTIDE SEQUENCE</scope>
</reference>
<name>A0ABQ5E0P4_9ASTR</name>
<evidence type="ECO:0000256" key="1">
    <source>
        <dbReference type="SAM" id="MobiDB-lite"/>
    </source>
</evidence>
<evidence type="ECO:0000313" key="3">
    <source>
        <dbReference type="Proteomes" id="UP001151760"/>
    </source>
</evidence>
<gene>
    <name evidence="2" type="ORF">Tco_0951629</name>
</gene>
<keyword evidence="3" id="KW-1185">Reference proteome</keyword>
<dbReference type="SUPFAM" id="SSF54928">
    <property type="entry name" value="RNA-binding domain, RBD"/>
    <property type="match status" value="1"/>
</dbReference>
<comment type="caution">
    <text evidence="2">The sequence shown here is derived from an EMBL/GenBank/DDBJ whole genome shotgun (WGS) entry which is preliminary data.</text>
</comment>
<dbReference type="EMBL" id="BQNB010015686">
    <property type="protein sequence ID" value="GJT42914.1"/>
    <property type="molecule type" value="Genomic_DNA"/>
</dbReference>